<accession>A0A1A8Z4M0</accession>
<evidence type="ECO:0000259" key="1">
    <source>
        <dbReference type="Pfam" id="PF14534"/>
    </source>
</evidence>
<keyword evidence="3" id="KW-1185">Reference proteome</keyword>
<sequence length="123" mass="13247">MYEALIDADGAYFDALVASDSGALERLLSDDFIIVDVLAGELVPREVFLALISDGSLRFERISREPDSLVVRIHGDVGVVVGSTQLVMSFQGHRRQVASRYTHVFADGGSGLRLVAAQGTPRA</sequence>
<dbReference type="AlphaFoldDB" id="A0A1A8Z4M0"/>
<name>A0A1A8Z4M0_9ACTN</name>
<dbReference type="InterPro" id="IPR027843">
    <property type="entry name" value="DUF4440"/>
</dbReference>
<dbReference type="Gene3D" id="3.10.450.50">
    <property type="match status" value="1"/>
</dbReference>
<feature type="domain" description="DUF4440" evidence="1">
    <location>
        <begin position="7"/>
        <end position="107"/>
    </location>
</feature>
<dbReference type="RefSeq" id="WP_091657174.1">
    <property type="nucleotide sequence ID" value="NZ_LT594323.1"/>
</dbReference>
<evidence type="ECO:0000313" key="2">
    <source>
        <dbReference type="EMBL" id="SBT38801.1"/>
    </source>
</evidence>
<dbReference type="Proteomes" id="UP000199385">
    <property type="component" value="Chromosome I"/>
</dbReference>
<protein>
    <recommendedName>
        <fullName evidence="1">DUF4440 domain-containing protein</fullName>
    </recommendedName>
</protein>
<dbReference type="OrthoDB" id="3540333at2"/>
<dbReference type="Pfam" id="PF14534">
    <property type="entry name" value="DUF4440"/>
    <property type="match status" value="1"/>
</dbReference>
<evidence type="ECO:0000313" key="3">
    <source>
        <dbReference type="Proteomes" id="UP000199385"/>
    </source>
</evidence>
<proteinExistence type="predicted"/>
<gene>
    <name evidence="2" type="ORF">GA0070611_0680</name>
</gene>
<dbReference type="STRING" id="261654.GA0070611_0680"/>
<dbReference type="SUPFAM" id="SSF54427">
    <property type="entry name" value="NTF2-like"/>
    <property type="match status" value="1"/>
</dbReference>
<dbReference type="EMBL" id="LT594323">
    <property type="protein sequence ID" value="SBT38801.1"/>
    <property type="molecule type" value="Genomic_DNA"/>
</dbReference>
<reference evidence="3" key="1">
    <citation type="submission" date="2016-06" db="EMBL/GenBank/DDBJ databases">
        <authorList>
            <person name="Varghese N."/>
            <person name="Submissions Spin"/>
        </authorList>
    </citation>
    <scope>NUCLEOTIDE SEQUENCE [LARGE SCALE GENOMIC DNA]</scope>
    <source>
        <strain evidence="3">DSM 44815</strain>
    </source>
</reference>
<organism evidence="2 3">
    <name type="scientific">Micromonospora auratinigra</name>
    <dbReference type="NCBI Taxonomy" id="261654"/>
    <lineage>
        <taxon>Bacteria</taxon>
        <taxon>Bacillati</taxon>
        <taxon>Actinomycetota</taxon>
        <taxon>Actinomycetes</taxon>
        <taxon>Micromonosporales</taxon>
        <taxon>Micromonosporaceae</taxon>
        <taxon>Micromonospora</taxon>
    </lineage>
</organism>
<dbReference type="InterPro" id="IPR032710">
    <property type="entry name" value="NTF2-like_dom_sf"/>
</dbReference>
<dbReference type="PATRIC" id="fig|261654.4.peg.691"/>